<reference evidence="1 2" key="1">
    <citation type="journal article" date="2018" name="Sci. Rep.">
        <title>Comparative genomics provides insights into the lifestyle and reveals functional heterogeneity of dark septate endophytic fungi.</title>
        <authorList>
            <person name="Knapp D.G."/>
            <person name="Nemeth J.B."/>
            <person name="Barry K."/>
            <person name="Hainaut M."/>
            <person name="Henrissat B."/>
            <person name="Johnson J."/>
            <person name="Kuo A."/>
            <person name="Lim J.H.P."/>
            <person name="Lipzen A."/>
            <person name="Nolan M."/>
            <person name="Ohm R.A."/>
            <person name="Tamas L."/>
            <person name="Grigoriev I.V."/>
            <person name="Spatafora J.W."/>
            <person name="Nagy L.G."/>
            <person name="Kovacs G.M."/>
        </authorList>
    </citation>
    <scope>NUCLEOTIDE SEQUENCE [LARGE SCALE GENOMIC DNA]</scope>
    <source>
        <strain evidence="1 2">DSE2036</strain>
    </source>
</reference>
<organism evidence="1 2">
    <name type="scientific">Periconia macrospinosa</name>
    <dbReference type="NCBI Taxonomy" id="97972"/>
    <lineage>
        <taxon>Eukaryota</taxon>
        <taxon>Fungi</taxon>
        <taxon>Dikarya</taxon>
        <taxon>Ascomycota</taxon>
        <taxon>Pezizomycotina</taxon>
        <taxon>Dothideomycetes</taxon>
        <taxon>Pleosporomycetidae</taxon>
        <taxon>Pleosporales</taxon>
        <taxon>Massarineae</taxon>
        <taxon>Periconiaceae</taxon>
        <taxon>Periconia</taxon>
    </lineage>
</organism>
<dbReference type="OrthoDB" id="3753531at2759"/>
<evidence type="ECO:0000313" key="2">
    <source>
        <dbReference type="Proteomes" id="UP000244855"/>
    </source>
</evidence>
<proteinExistence type="predicted"/>
<dbReference type="AlphaFoldDB" id="A0A2V1D5E6"/>
<gene>
    <name evidence="1" type="ORF">DM02DRAFT_604196</name>
</gene>
<dbReference type="Proteomes" id="UP000244855">
    <property type="component" value="Unassembled WGS sequence"/>
</dbReference>
<evidence type="ECO:0000313" key="1">
    <source>
        <dbReference type="EMBL" id="PVH93277.1"/>
    </source>
</evidence>
<dbReference type="EMBL" id="KZ805601">
    <property type="protein sequence ID" value="PVH93277.1"/>
    <property type="molecule type" value="Genomic_DNA"/>
</dbReference>
<name>A0A2V1D5E6_9PLEO</name>
<sequence length="347" mass="39364">MAKPKVLVLGCGATGLTHGYYFSAGNEVTFLVRPGRKPASSPPKKLYNYEEDALHTFSDYRVIESTAEVQDTEFVLVFNTLDRHTARSESGAATLRSVGDMIRETSSFLVHNVAGPGMLDYYADTMGIPKDRHLIAVSMLAHQPTTKISFPKRAEKGVITQADMLYRPHAGGIGLVVFKSNAHLAKRLSEVYSHDDKLKVLIIPGFLEVCMDVFMVQLTAWFVDGFRPLDQFRTNTMLWELMMRAQSDVLRLPKWGWLGWVLPWLLGSWVTEKYLFRPLADPMAPMPMHEFQSFHHGGKVVQQDLEYIMDLVEEGKEAGREMLALEELATKVEEKLRVRVSEERKKL</sequence>
<keyword evidence="2" id="KW-1185">Reference proteome</keyword>
<protein>
    <submittedName>
        <fullName evidence="1">Uncharacterized protein</fullName>
    </submittedName>
</protein>
<accession>A0A2V1D5E6</accession>